<dbReference type="OrthoDB" id="9766163at2"/>
<dbReference type="PANTHER" id="PTHR15239">
    <property type="entry name" value="NUCLEAR EXPORT MEDIATOR FACTOR NEMF"/>
    <property type="match status" value="1"/>
</dbReference>
<dbReference type="InterPro" id="IPR010979">
    <property type="entry name" value="Ribosomal_uS13-like_H2TH"/>
</dbReference>
<evidence type="ECO:0000256" key="4">
    <source>
        <dbReference type="ARBA" id="ARBA00022917"/>
    </source>
</evidence>
<accession>A0A348APL8</accession>
<protein>
    <recommendedName>
        <fullName evidence="5">Rqc2 homolog RqcH</fullName>
        <shortName evidence="5">RqcH</shortName>
    </recommendedName>
</protein>
<name>A0A348APL8_9FIRM</name>
<dbReference type="InterPro" id="IPR043682">
    <property type="entry name" value="RqcH_bacterial"/>
</dbReference>
<keyword evidence="3 5" id="KW-0694">RNA-binding</keyword>
<evidence type="ECO:0000256" key="5">
    <source>
        <dbReference type="HAMAP-Rule" id="MF_00844"/>
    </source>
</evidence>
<dbReference type="AlphaFoldDB" id="A0A348APL8"/>
<dbReference type="GO" id="GO:0072344">
    <property type="term" value="P:rescue of stalled ribosome"/>
    <property type="evidence" value="ECO:0007669"/>
    <property type="project" value="UniProtKB-UniRule"/>
</dbReference>
<dbReference type="GO" id="GO:0000049">
    <property type="term" value="F:tRNA binding"/>
    <property type="evidence" value="ECO:0007669"/>
    <property type="project" value="UniProtKB-UniRule"/>
</dbReference>
<dbReference type="GO" id="GO:1990112">
    <property type="term" value="C:RQC complex"/>
    <property type="evidence" value="ECO:0007669"/>
    <property type="project" value="TreeGrafter"/>
</dbReference>
<keyword evidence="8" id="KW-1185">Reference proteome</keyword>
<dbReference type="InterPro" id="IPR051608">
    <property type="entry name" value="RQC_Subunit_NEMF"/>
</dbReference>
<evidence type="ECO:0000256" key="3">
    <source>
        <dbReference type="ARBA" id="ARBA00022884"/>
    </source>
</evidence>
<comment type="subunit">
    <text evidence="5">Associates with stalled 50S ribosomal subunits. Binds to RqcP.</text>
</comment>
<evidence type="ECO:0000313" key="7">
    <source>
        <dbReference type="EMBL" id="BBB93016.1"/>
    </source>
</evidence>
<dbReference type="GO" id="GO:0043023">
    <property type="term" value="F:ribosomal large subunit binding"/>
    <property type="evidence" value="ECO:0007669"/>
    <property type="project" value="UniProtKB-UniRule"/>
</dbReference>
<dbReference type="RefSeq" id="WP_126309898.1">
    <property type="nucleotide sequence ID" value="NZ_AP018449.1"/>
</dbReference>
<dbReference type="Gene3D" id="2.30.310.10">
    <property type="entry name" value="ibrinogen binding protein from staphylococcus aureus domain"/>
    <property type="match status" value="1"/>
</dbReference>
<dbReference type="GO" id="GO:0019843">
    <property type="term" value="F:rRNA binding"/>
    <property type="evidence" value="ECO:0007669"/>
    <property type="project" value="UniProtKB-UniRule"/>
</dbReference>
<sequence length="589" mass="65292">MSLDGLSLAPLVAEIHNKLAGGRVEKIFQPEPHSLLLWLRQPGASLRLMISVNPERSEIHLTETLPENPATPPNFCMLLRKHLEDGRVAGVCQHSLDRIVVIAVDVLGERGVIVTKQLVVELMGKHSNIILLQDNLIIDSIKRVGFNTSRYRQVLPGREYVYPPGQDRINLFSTPVNQFVQHMVQSNSGNSLAKAIMNTAVGLGPLTAKEIAWRAGFSADIKVNDLDEADMAALHEAVLSVIEPMQSGSGMVPNVVMDSGRAIGIAAFLIEHLKQYTTHRFDTMSAAVEFFSRTKGRPVIADRDILKKLLTTELTRLTKKQGILTQEIAEAEQSHLLKKYADILMANLYNIPPGIDTVTLYDFYNDSPDCATENAEIVIPLEPSCSPLENAQNYYHKYNKAKRARETLEIQLGLCRDDILYLESIAAALENAENSAEVSDIRQELISAGYIKEAGKRRLPAAASQPLTVKTTDGFSILIGKNNRQNDLVTFKHSSPHDIWLHTKDIPGSHVILRTENKQVSDQALSEAALLAAYYSKARHSATVPVDYTRRKHVRKPSGAKPGFVYYENQTTIFVTPDETAVTALINNN</sequence>
<dbReference type="PANTHER" id="PTHR15239:SF6">
    <property type="entry name" value="RIBOSOME QUALITY CONTROL COMPLEX SUBUNIT NEMF"/>
    <property type="match status" value="1"/>
</dbReference>
<dbReference type="HAMAP" id="MF_00844_B">
    <property type="entry name" value="RqcH_B"/>
    <property type="match status" value="1"/>
</dbReference>
<dbReference type="Gene3D" id="1.10.8.50">
    <property type="match status" value="1"/>
</dbReference>
<keyword evidence="4 5" id="KW-0648">Protein biosynthesis</keyword>
<evidence type="ECO:0000256" key="1">
    <source>
        <dbReference type="ARBA" id="ARBA00022555"/>
    </source>
</evidence>
<dbReference type="Pfam" id="PF05833">
    <property type="entry name" value="NFACT_N"/>
    <property type="match status" value="1"/>
</dbReference>
<proteinExistence type="inferred from homology"/>
<keyword evidence="2 5" id="KW-0699">rRNA-binding</keyword>
<dbReference type="Pfam" id="PF05670">
    <property type="entry name" value="NFACT-R_1"/>
    <property type="match status" value="1"/>
</dbReference>
<gene>
    <name evidence="5" type="primary">rqcH</name>
    <name evidence="7" type="ORF">MAMMFC1_03725</name>
</gene>
<keyword evidence="1 5" id="KW-0820">tRNA-binding</keyword>
<dbReference type="EMBL" id="AP018449">
    <property type="protein sequence ID" value="BBB93016.1"/>
    <property type="molecule type" value="Genomic_DNA"/>
</dbReference>
<evidence type="ECO:0000313" key="8">
    <source>
        <dbReference type="Proteomes" id="UP000276437"/>
    </source>
</evidence>
<dbReference type="InterPro" id="IPR008532">
    <property type="entry name" value="NFACT_RNA-bd"/>
</dbReference>
<comment type="function">
    <text evidence="5">Key component of the ribosome quality control system (RQC), a ribosome-associated complex that mediates the extraction of incompletely synthesized nascent chains from stalled ribosomes and their subsequent degradation. RqcH recruits Ala-charged tRNA, and with RqcP directs the elongation of stalled nascent chains on 50S ribosomal subunits, leading to non-templated C-terminal alanine extensions (Ala tail). The Ala tail promotes nascent chain degradation. May add between 1 and at least 8 Ala residues. Binds to stalled 50S ribosomal subunits.</text>
</comment>
<organism evidence="7 8">
    <name type="scientific">Methylomusa anaerophila</name>
    <dbReference type="NCBI Taxonomy" id="1930071"/>
    <lineage>
        <taxon>Bacteria</taxon>
        <taxon>Bacillati</taxon>
        <taxon>Bacillota</taxon>
        <taxon>Negativicutes</taxon>
        <taxon>Selenomonadales</taxon>
        <taxon>Sporomusaceae</taxon>
        <taxon>Methylomusa</taxon>
    </lineage>
</organism>
<feature type="domain" description="NFACT RNA-binding" evidence="6">
    <location>
        <begin position="470"/>
        <end position="559"/>
    </location>
</feature>
<dbReference type="Proteomes" id="UP000276437">
    <property type="component" value="Chromosome"/>
</dbReference>
<dbReference type="KEGG" id="mana:MAMMFC1_03725"/>
<evidence type="ECO:0000259" key="6">
    <source>
        <dbReference type="Pfam" id="PF05670"/>
    </source>
</evidence>
<comment type="similarity">
    <text evidence="5">Belongs to the NEMF family.</text>
</comment>
<reference evidence="7 8" key="1">
    <citation type="journal article" date="2018" name="Int. J. Syst. Evol. Microbiol.">
        <title>Methylomusa anaerophila gen. nov., sp. nov., an anaerobic methanol-utilizing bacterium isolated from a microbial fuel cell.</title>
        <authorList>
            <person name="Amano N."/>
            <person name="Yamamuro A."/>
            <person name="Miyahara M."/>
            <person name="Kouzuma A."/>
            <person name="Abe T."/>
            <person name="Watanabe K."/>
        </authorList>
    </citation>
    <scope>NUCLEOTIDE SEQUENCE [LARGE SCALE GENOMIC DNA]</scope>
    <source>
        <strain evidence="7 8">MMFC1</strain>
    </source>
</reference>
<evidence type="ECO:0000256" key="2">
    <source>
        <dbReference type="ARBA" id="ARBA00022730"/>
    </source>
</evidence>
<dbReference type="SUPFAM" id="SSF46946">
    <property type="entry name" value="S13-like H2TH domain"/>
    <property type="match status" value="1"/>
</dbReference>